<evidence type="ECO:0000313" key="1">
    <source>
        <dbReference type="EMBL" id="MCG2615285.1"/>
    </source>
</evidence>
<dbReference type="RefSeq" id="WP_237872503.1">
    <property type="nucleotide sequence ID" value="NZ_JAKLTR010000008.1"/>
</dbReference>
<gene>
    <name evidence="1" type="ORF">LZZ85_13380</name>
</gene>
<evidence type="ECO:0000313" key="2">
    <source>
        <dbReference type="Proteomes" id="UP001165367"/>
    </source>
</evidence>
<name>A0ABS9KSN4_9BACT</name>
<organism evidence="1 2">
    <name type="scientific">Terrimonas ginsenosidimutans</name>
    <dbReference type="NCBI Taxonomy" id="2908004"/>
    <lineage>
        <taxon>Bacteria</taxon>
        <taxon>Pseudomonadati</taxon>
        <taxon>Bacteroidota</taxon>
        <taxon>Chitinophagia</taxon>
        <taxon>Chitinophagales</taxon>
        <taxon>Chitinophagaceae</taxon>
        <taxon>Terrimonas</taxon>
    </lineage>
</organism>
<proteinExistence type="predicted"/>
<dbReference type="EMBL" id="JAKLTR010000008">
    <property type="protein sequence ID" value="MCG2615285.1"/>
    <property type="molecule type" value="Genomic_DNA"/>
</dbReference>
<reference evidence="1" key="1">
    <citation type="submission" date="2022-01" db="EMBL/GenBank/DDBJ databases">
        <authorList>
            <person name="Jo J.-H."/>
            <person name="Im W.-T."/>
        </authorList>
    </citation>
    <scope>NUCLEOTIDE SEQUENCE</scope>
    <source>
        <strain evidence="1">NA20</strain>
    </source>
</reference>
<keyword evidence="2" id="KW-1185">Reference proteome</keyword>
<sequence>MNTDTRETIPNGASFFTQLETLFQSKQTAGLLYEDHGVTRANGVISALYKDDGREWLELEGGLKIAVDTIYALNGVFRSDYSEC</sequence>
<protein>
    <submittedName>
        <fullName evidence="1">Uncharacterized protein</fullName>
    </submittedName>
</protein>
<comment type="caution">
    <text evidence="1">The sequence shown here is derived from an EMBL/GenBank/DDBJ whole genome shotgun (WGS) entry which is preliminary data.</text>
</comment>
<accession>A0ABS9KSN4</accession>
<dbReference type="Proteomes" id="UP001165367">
    <property type="component" value="Unassembled WGS sequence"/>
</dbReference>